<dbReference type="RefSeq" id="WP_064269817.1">
    <property type="nucleotide sequence ID" value="NZ_LXJZ01000187.1"/>
</dbReference>
<gene>
    <name evidence="3" type="ORF">A6V36_07175</name>
    <name evidence="2" type="ORF">A6V37_07545</name>
</gene>
<accession>A0A1A9N0X9</accession>
<organism evidence="2 5">
    <name type="scientific">Paraburkholderia ginsengiterrae</name>
    <dbReference type="NCBI Taxonomy" id="1462993"/>
    <lineage>
        <taxon>Bacteria</taxon>
        <taxon>Pseudomonadati</taxon>
        <taxon>Pseudomonadota</taxon>
        <taxon>Betaproteobacteria</taxon>
        <taxon>Burkholderiales</taxon>
        <taxon>Burkholderiaceae</taxon>
        <taxon>Paraburkholderia</taxon>
    </lineage>
</organism>
<dbReference type="EMBL" id="LXKA01000349">
    <property type="protein sequence ID" value="OAJ54483.1"/>
    <property type="molecule type" value="Genomic_DNA"/>
</dbReference>
<name>A0A1A9N0X9_9BURK</name>
<dbReference type="OrthoDB" id="4571298at2"/>
<dbReference type="InterPro" id="IPR032710">
    <property type="entry name" value="NTF2-like_dom_sf"/>
</dbReference>
<reference evidence="4 5" key="1">
    <citation type="submission" date="2016-04" db="EMBL/GenBank/DDBJ databases">
        <title>Reclassification of Paraburkholderia panaciterrae (Farh et al. 2015) Dobritsa &amp; Samadpour 2016 as a later homotypic synonym of Paraburkholderia ginsengiterrae (Farh et al. 2015) Dobritsa &amp; Samadpour 2016.</title>
        <authorList>
            <person name="Dobritsa A.P."/>
            <person name="Kutumbaka K."/>
            <person name="Samadpour M."/>
        </authorList>
    </citation>
    <scope>NUCLEOTIDE SEQUENCE [LARGE SCALE GENOMIC DNA]</scope>
    <source>
        <strain evidence="2 5">DCY85</strain>
        <strain evidence="3 4">DCY85-1</strain>
    </source>
</reference>
<dbReference type="AlphaFoldDB" id="A0A1A9N0X9"/>
<dbReference type="InterPro" id="IPR037401">
    <property type="entry name" value="SnoaL-like"/>
</dbReference>
<protein>
    <submittedName>
        <fullName evidence="2">Bile acid 7-alpha dehydratase</fullName>
    </submittedName>
</protein>
<evidence type="ECO:0000313" key="4">
    <source>
        <dbReference type="Proteomes" id="UP000077961"/>
    </source>
</evidence>
<dbReference type="EMBL" id="LXJZ01000187">
    <property type="protein sequence ID" value="OAJ56293.1"/>
    <property type="molecule type" value="Genomic_DNA"/>
</dbReference>
<dbReference type="Gene3D" id="3.10.450.50">
    <property type="match status" value="1"/>
</dbReference>
<sequence length="169" mass="19329">MDDATRTLFEFEQIRQLKYRYFRAVDCHDWALLAQCLSVDCRARLYGGRYSYDGVDAFISNLKALIGKPTFLTMHHGHHPELQLVAEDCAYGTWYLEDHAINLEDGYLLHGTAFYEDEYVKHDGRWLIHSTRHDRLFESVTSPIPASFSLTANRFQTDVPPPAAGEAAG</sequence>
<keyword evidence="4" id="KW-1185">Reference proteome</keyword>
<dbReference type="STRING" id="1462993.A6V36_07175"/>
<comment type="caution">
    <text evidence="2">The sequence shown here is derived from an EMBL/GenBank/DDBJ whole genome shotgun (WGS) entry which is preliminary data.</text>
</comment>
<evidence type="ECO:0000313" key="5">
    <source>
        <dbReference type="Proteomes" id="UP000078116"/>
    </source>
</evidence>
<dbReference type="SUPFAM" id="SSF54427">
    <property type="entry name" value="NTF2-like"/>
    <property type="match status" value="1"/>
</dbReference>
<evidence type="ECO:0000259" key="1">
    <source>
        <dbReference type="Pfam" id="PF13577"/>
    </source>
</evidence>
<evidence type="ECO:0000313" key="3">
    <source>
        <dbReference type="EMBL" id="OAJ56293.1"/>
    </source>
</evidence>
<feature type="domain" description="SnoaL-like" evidence="1">
    <location>
        <begin position="12"/>
        <end position="131"/>
    </location>
</feature>
<proteinExistence type="predicted"/>
<evidence type="ECO:0000313" key="2">
    <source>
        <dbReference type="EMBL" id="OAJ54483.1"/>
    </source>
</evidence>
<dbReference type="Proteomes" id="UP000077961">
    <property type="component" value="Unassembled WGS sequence"/>
</dbReference>
<dbReference type="Proteomes" id="UP000078116">
    <property type="component" value="Unassembled WGS sequence"/>
</dbReference>
<dbReference type="Pfam" id="PF13577">
    <property type="entry name" value="SnoaL_4"/>
    <property type="match status" value="1"/>
</dbReference>